<feature type="compositionally biased region" description="Basic and acidic residues" evidence="5">
    <location>
        <begin position="1213"/>
        <end position="1231"/>
    </location>
</feature>
<feature type="compositionally biased region" description="Low complexity" evidence="5">
    <location>
        <begin position="764"/>
        <end position="775"/>
    </location>
</feature>
<feature type="compositionally biased region" description="Low complexity" evidence="5">
    <location>
        <begin position="694"/>
        <end position="712"/>
    </location>
</feature>
<reference evidence="7" key="1">
    <citation type="submission" date="2019-10" db="EMBL/GenBank/DDBJ databases">
        <title>Short sand fly seasons in Tbilisi, Georgia, hinder development of host immunity to saliva of the visceral leishmaniasis vector Phlebotomus kandelakii.</title>
        <authorList>
            <person name="Oliveira F."/>
            <person name="Giorgobiani E."/>
            <person name="Guimaraes-Costa A.B."/>
            <person name="Abdeladhim M."/>
            <person name="Oristian J."/>
            <person name="Tskhvaradze L."/>
            <person name="Tsertsvadze N."/>
            <person name="Zakalashvili M."/>
            <person name="Valenzuela J.G."/>
            <person name="Kamhawi S."/>
        </authorList>
    </citation>
    <scope>NUCLEOTIDE SEQUENCE</scope>
    <source>
        <strain evidence="7">Wild-capture in Tbilisi</strain>
        <tissue evidence="7">Salivary glands</tissue>
    </source>
</reference>
<dbReference type="SMART" id="SM00501">
    <property type="entry name" value="BRIGHT"/>
    <property type="match status" value="1"/>
</dbReference>
<feature type="compositionally biased region" description="Low complexity" evidence="5">
    <location>
        <begin position="80"/>
        <end position="92"/>
    </location>
</feature>
<dbReference type="PANTHER" id="PTHR12656:SF5">
    <property type="entry name" value="TRITHORAX GROUP PROTEIN OSA"/>
    <property type="match status" value="1"/>
</dbReference>
<accession>A0A6B2EGI8</accession>
<evidence type="ECO:0000256" key="3">
    <source>
        <dbReference type="ARBA" id="ARBA00022853"/>
    </source>
</evidence>
<feature type="compositionally biased region" description="Polar residues" evidence="5">
    <location>
        <begin position="1166"/>
        <end position="1191"/>
    </location>
</feature>
<feature type="compositionally biased region" description="Polar residues" evidence="5">
    <location>
        <begin position="20"/>
        <end position="38"/>
    </location>
</feature>
<evidence type="ECO:0000256" key="5">
    <source>
        <dbReference type="SAM" id="MobiDB-lite"/>
    </source>
</evidence>
<proteinExistence type="predicted"/>
<dbReference type="GO" id="GO:0003677">
    <property type="term" value="F:DNA binding"/>
    <property type="evidence" value="ECO:0007669"/>
    <property type="project" value="InterPro"/>
</dbReference>
<feature type="compositionally biased region" description="Low complexity" evidence="5">
    <location>
        <begin position="211"/>
        <end position="224"/>
    </location>
</feature>
<feature type="compositionally biased region" description="Pro residues" evidence="5">
    <location>
        <begin position="272"/>
        <end position="287"/>
    </location>
</feature>
<dbReference type="Pfam" id="PF01388">
    <property type="entry name" value="ARID"/>
    <property type="match status" value="1"/>
</dbReference>
<dbReference type="SMART" id="SM01014">
    <property type="entry name" value="ARID"/>
    <property type="match status" value="1"/>
</dbReference>
<dbReference type="GO" id="GO:0005654">
    <property type="term" value="C:nucleoplasm"/>
    <property type="evidence" value="ECO:0007669"/>
    <property type="project" value="TreeGrafter"/>
</dbReference>
<keyword evidence="4" id="KW-0539">Nucleus</keyword>
<feature type="compositionally biased region" description="Polar residues" evidence="5">
    <location>
        <begin position="362"/>
        <end position="373"/>
    </location>
</feature>
<dbReference type="InterPro" id="IPR016024">
    <property type="entry name" value="ARM-type_fold"/>
</dbReference>
<dbReference type="Pfam" id="PF12031">
    <property type="entry name" value="BAF250_C"/>
    <property type="match status" value="1"/>
</dbReference>
<feature type="domain" description="ARID" evidence="6">
    <location>
        <begin position="456"/>
        <end position="550"/>
    </location>
</feature>
<feature type="compositionally biased region" description="Pro residues" evidence="5">
    <location>
        <begin position="225"/>
        <end position="235"/>
    </location>
</feature>
<evidence type="ECO:0000256" key="2">
    <source>
        <dbReference type="ARBA" id="ARBA00022553"/>
    </source>
</evidence>
<sequence>MRPTPSPTGSSGSRSMSPAVGQQNVQMPPRPSSSHSQVPNQAPQSTQNSNSQQHQQQSQPPPLDPATSPVRPPTAPGTNPQQQQSPAMAAAQGSYQTPPPPPPHMHGGYKMGPSPGPGPGPGPQNMSPYPPQSQQYSPGNYSPRPQYPGSYGPGPGGQPPPSNSMPPGPGQYPGRPMPNHVGPHSQFPPYQQNWGPPAPQPGGGMMGNHVQQQQPQQQQPGGKNAPPPPPGPPTGGSPRPLNYLKQHLQHKGGYVGAQSPTPPQGYGNGPGMHPPMGPPHHMGPPMGPTGSMGPPSSAPQNPPSGTPTVTAGAPGGPNSHPDGSVTPEGPQDNGISSSGPGASHPVTSLVTTGPDGAPLDEASQQSTLSNASAASADDPQCSTPKSRKGDQYNQSHLAPPSASPGAHQQHEDFEMGSPTWSRTPASPVFNSHVPQETYRSTKKSDSLCKLYDMDDNPDRRVWLDKLLSFMEDRRSPITACPTISKQPLDLYRLYMLVKERGGFVEVCKVTKSKTWKDIAGMLGIGASSSAAYTLRKHYTKNLLTFECHFDRGGIDPLPIIQQVEAGSKKKNAKNTSVPSPVSVAGSSNSQDSFPPPGSSGASMDGYGGYPSGYPQGSTPDYNTPPMQRPPSQNNAQTPHPGAPYQGGQPGYSQYGGPEQYGPPGPPGQYPPPAQGQFPPPNRTMYGPPYGPEGDASAPPTSNAPPTSADPYRGYGGAPSPYPPPPRPYTQQPPVSASQTLAPTGGPPQPGTPGAPGPYPPPPQQDYYRQPDQAPQPRRHPDFEKQPQPYSPYPQRPPMYGGWQNSTGQYRGQYPPQPAPQQWSSGQRPPGPPTGPGQGPPGQAWDRYPPQGQQPPYPGSQQGQPHWPGMGPGQPNVGPNAQLRPPQQRGKPISMPPPQGAKPIPGQYPQTGAPPKRDIVFPLDSVEATTPILYRRKRICKQDVGQVDPWRIFMSLRSGLLGESTWALDVINILLFDDTSVQYFGLAHLPGLLNLLLDHFQKSLADMFDPDTMEDRDGYEWVSSAQVKMNGECGDEVAGKETKERGSIDLGGVCEAPNAEDRVLVLSSTTNYTMNSRKGIPVKINQSEEDIFVLDMKRSWDLDADKKGQMHSTVGGDPWSFGQSEPHPHGYIMNCFRAEIVNIPFARYLKGKEMSSSTDKQHRKHYNSSLIGASRNCGGSSVSKRNSNSGPSRTKKFKEEAPEEPVVAGKSVTVKREPMDSDCRPVDMELEPRIPNGPESVTEDGKVSSDETSSSDKKADIVKKESEESAVGEEKTDQQFELKQTVRDPASTLKRRRMSDYEDECYTRDEASLYLVAESQDSLARRCVGISNILRNLTFVPGNEIEFAKSPTFLAILGKLLLLNHEHPIRTQKTRNYDREEDADFADSCSSLAGETEWWWDYLVQIRENMLVAAANISGHMELSRYDEMITRPVLDGLLHWAICPSAHGQDPFPTCGPHSSLSPQRLALEALCKLCVTDANVDLVIATPPFSRLEKLCAVLTRHLCRNEDQVLREFSVNLLHYLAAADSSMARTVAMQSPCISYLVAFIEQAEQTALGVANQHGISFLRENPDSMGTSLDMLRRAAGTLLHLARHPDNRPLFMQQEQRLLGLVMSHILDQQVALIISRVLFQVSRGQGPITTTGSELKRSEGVPTVAQASILTTSASQPTTIVASSS</sequence>
<evidence type="ECO:0000256" key="4">
    <source>
        <dbReference type="ARBA" id="ARBA00023242"/>
    </source>
</evidence>
<feature type="compositionally biased region" description="Pro residues" evidence="5">
    <location>
        <begin position="744"/>
        <end position="763"/>
    </location>
</feature>
<feature type="compositionally biased region" description="Low complexity" evidence="5">
    <location>
        <begin position="638"/>
        <end position="659"/>
    </location>
</feature>
<dbReference type="GO" id="GO:0035060">
    <property type="term" value="C:brahma complex"/>
    <property type="evidence" value="ECO:0007669"/>
    <property type="project" value="InterPro"/>
</dbReference>
<feature type="compositionally biased region" description="Low complexity" evidence="5">
    <location>
        <begin position="123"/>
        <end position="150"/>
    </location>
</feature>
<dbReference type="SUPFAM" id="SSF46774">
    <property type="entry name" value="ARID-like"/>
    <property type="match status" value="1"/>
</dbReference>
<evidence type="ECO:0000256" key="1">
    <source>
        <dbReference type="ARBA" id="ARBA00004123"/>
    </source>
</evidence>
<feature type="compositionally biased region" description="Pro residues" evidence="5">
    <location>
        <begin position="828"/>
        <end position="838"/>
    </location>
</feature>
<dbReference type="GO" id="GO:0031491">
    <property type="term" value="F:nucleosome binding"/>
    <property type="evidence" value="ECO:0007669"/>
    <property type="project" value="TreeGrafter"/>
</dbReference>
<dbReference type="GO" id="GO:0016514">
    <property type="term" value="C:SWI/SNF complex"/>
    <property type="evidence" value="ECO:0007669"/>
    <property type="project" value="InterPro"/>
</dbReference>
<protein>
    <submittedName>
        <fullName evidence="7">Putative swi-snf chromatin-remodeling complex protein</fullName>
    </submittedName>
</protein>
<dbReference type="GO" id="GO:0006357">
    <property type="term" value="P:regulation of transcription by RNA polymerase II"/>
    <property type="evidence" value="ECO:0007669"/>
    <property type="project" value="TreeGrafter"/>
</dbReference>
<dbReference type="Gene3D" id="1.25.10.10">
    <property type="entry name" value="Leucine-rich Repeat Variant"/>
    <property type="match status" value="1"/>
</dbReference>
<evidence type="ECO:0000313" key="7">
    <source>
        <dbReference type="EMBL" id="NBJ62434.1"/>
    </source>
</evidence>
<name>A0A6B2EGI8_9DIPT</name>
<dbReference type="InterPro" id="IPR033388">
    <property type="entry name" value="BAF250_C"/>
</dbReference>
<evidence type="ECO:0000259" key="6">
    <source>
        <dbReference type="PROSITE" id="PS51011"/>
    </source>
</evidence>
<organism evidence="7">
    <name type="scientific">Phlebotomus kandelakii</name>
    <dbReference type="NCBI Taxonomy" id="1109342"/>
    <lineage>
        <taxon>Eukaryota</taxon>
        <taxon>Metazoa</taxon>
        <taxon>Ecdysozoa</taxon>
        <taxon>Arthropoda</taxon>
        <taxon>Hexapoda</taxon>
        <taxon>Insecta</taxon>
        <taxon>Pterygota</taxon>
        <taxon>Neoptera</taxon>
        <taxon>Endopterygota</taxon>
        <taxon>Diptera</taxon>
        <taxon>Nematocera</taxon>
        <taxon>Psychodoidea</taxon>
        <taxon>Psychodidae</taxon>
        <taxon>Phlebotomus</taxon>
        <taxon>Larroussius</taxon>
    </lineage>
</organism>
<feature type="compositionally biased region" description="Low complexity" evidence="5">
    <location>
        <begin position="728"/>
        <end position="743"/>
    </location>
</feature>
<dbReference type="PROSITE" id="PS51011">
    <property type="entry name" value="ARID"/>
    <property type="match status" value="1"/>
</dbReference>
<feature type="compositionally biased region" description="Low complexity" evidence="5">
    <location>
        <begin position="576"/>
        <end position="589"/>
    </location>
</feature>
<dbReference type="SUPFAM" id="SSF48371">
    <property type="entry name" value="ARM repeat"/>
    <property type="match status" value="1"/>
</dbReference>
<comment type="subcellular location">
    <subcellularLocation>
        <location evidence="1">Nucleus</location>
    </subcellularLocation>
</comment>
<dbReference type="InterPro" id="IPR036431">
    <property type="entry name" value="ARID_dom_sf"/>
</dbReference>
<feature type="compositionally biased region" description="Pro residues" evidence="5">
    <location>
        <begin position="660"/>
        <end position="681"/>
    </location>
</feature>
<dbReference type="EMBL" id="GIFK01004731">
    <property type="protein sequence ID" value="NBJ62434.1"/>
    <property type="molecule type" value="Transcribed_RNA"/>
</dbReference>
<feature type="compositionally biased region" description="Low complexity" evidence="5">
    <location>
        <begin position="7"/>
        <end position="18"/>
    </location>
</feature>
<keyword evidence="2" id="KW-0597">Phosphoprotein</keyword>
<dbReference type="InterPro" id="IPR011989">
    <property type="entry name" value="ARM-like"/>
</dbReference>
<feature type="compositionally biased region" description="Polar residues" evidence="5">
    <location>
        <begin position="418"/>
        <end position="437"/>
    </location>
</feature>
<dbReference type="PANTHER" id="PTHR12656">
    <property type="entry name" value="BRG-1 ASSOCIATED FACTOR 250 BAF250"/>
    <property type="match status" value="1"/>
</dbReference>
<dbReference type="GO" id="GO:0045893">
    <property type="term" value="P:positive regulation of DNA-templated transcription"/>
    <property type="evidence" value="ECO:0007669"/>
    <property type="project" value="TreeGrafter"/>
</dbReference>
<feature type="compositionally biased region" description="Pro residues" evidence="5">
    <location>
        <begin position="59"/>
        <end position="75"/>
    </location>
</feature>
<feature type="compositionally biased region" description="Basic and acidic residues" evidence="5">
    <location>
        <begin position="1242"/>
        <end position="1279"/>
    </location>
</feature>
<feature type="compositionally biased region" description="Pro residues" evidence="5">
    <location>
        <begin position="156"/>
        <end position="170"/>
    </location>
</feature>
<dbReference type="CDD" id="cd16865">
    <property type="entry name" value="ARID_ARID1A-like"/>
    <property type="match status" value="1"/>
</dbReference>
<dbReference type="InterPro" id="IPR021906">
    <property type="entry name" value="BAF250/Osa"/>
</dbReference>
<feature type="compositionally biased region" description="Low complexity" evidence="5">
    <location>
        <begin position="39"/>
        <end position="58"/>
    </location>
</feature>
<feature type="compositionally biased region" description="Polar residues" evidence="5">
    <location>
        <begin position="333"/>
        <end position="351"/>
    </location>
</feature>
<dbReference type="GO" id="GO:0071565">
    <property type="term" value="C:nBAF complex"/>
    <property type="evidence" value="ECO:0007669"/>
    <property type="project" value="TreeGrafter"/>
</dbReference>
<dbReference type="GO" id="GO:0006338">
    <property type="term" value="P:chromatin remodeling"/>
    <property type="evidence" value="ECO:0007669"/>
    <property type="project" value="InterPro"/>
</dbReference>
<dbReference type="InterPro" id="IPR001606">
    <property type="entry name" value="ARID_dom"/>
</dbReference>
<keyword evidence="3" id="KW-0156">Chromatin regulator</keyword>
<feature type="region of interest" description="Disordered" evidence="5">
    <location>
        <begin position="1152"/>
        <end position="1279"/>
    </location>
</feature>
<feature type="compositionally biased region" description="Pro residues" evidence="5">
    <location>
        <begin position="296"/>
        <end position="305"/>
    </location>
</feature>
<feature type="region of interest" description="Disordered" evidence="5">
    <location>
        <begin position="1"/>
        <end position="437"/>
    </location>
</feature>
<dbReference type="Gene3D" id="1.10.150.60">
    <property type="entry name" value="ARID DNA-binding domain"/>
    <property type="match status" value="1"/>
</dbReference>
<feature type="compositionally biased region" description="Polar residues" evidence="5">
    <location>
        <begin position="618"/>
        <end position="637"/>
    </location>
</feature>
<feature type="region of interest" description="Disordered" evidence="5">
    <location>
        <begin position="566"/>
        <end position="916"/>
    </location>
</feature>